<evidence type="ECO:0000313" key="2">
    <source>
        <dbReference type="EMBL" id="CAB4777806.1"/>
    </source>
</evidence>
<protein>
    <submittedName>
        <fullName evidence="2">Unannotated protein</fullName>
    </submittedName>
</protein>
<dbReference type="Pfam" id="PF14016">
    <property type="entry name" value="DUF4232"/>
    <property type="match status" value="1"/>
</dbReference>
<proteinExistence type="predicted"/>
<feature type="domain" description="DUF4232" evidence="1">
    <location>
        <begin position="41"/>
        <end position="177"/>
    </location>
</feature>
<reference evidence="2" key="1">
    <citation type="submission" date="2020-05" db="EMBL/GenBank/DDBJ databases">
        <authorList>
            <person name="Chiriac C."/>
            <person name="Salcher M."/>
            <person name="Ghai R."/>
            <person name="Kavagutti S V."/>
        </authorList>
    </citation>
    <scope>NUCLEOTIDE SEQUENCE</scope>
</reference>
<dbReference type="AlphaFoldDB" id="A0A6J6W361"/>
<organism evidence="2">
    <name type="scientific">freshwater metagenome</name>
    <dbReference type="NCBI Taxonomy" id="449393"/>
    <lineage>
        <taxon>unclassified sequences</taxon>
        <taxon>metagenomes</taxon>
        <taxon>ecological metagenomes</taxon>
    </lineage>
</organism>
<dbReference type="EMBL" id="CAFAAB010000021">
    <property type="protein sequence ID" value="CAB4777806.1"/>
    <property type="molecule type" value="Genomic_DNA"/>
</dbReference>
<accession>A0A6J6W361</accession>
<gene>
    <name evidence="2" type="ORF">UFOPK2958_00311</name>
</gene>
<evidence type="ECO:0000259" key="1">
    <source>
        <dbReference type="Pfam" id="PF14016"/>
    </source>
</evidence>
<sequence length="180" mass="18917">MRRLLRTLTMLLVLALVFVVARGDLFRAVSTTTSLPAVSACSATQLQSAWVDGTAGAGTAHAWITFTNTQETCTLPTWLDVVMGTDISATADQFTRIPVLSELTTPDGGAISKSPEGVTLDAQESASVAISFSNRSGCDVATSVTVSWLRGANRQELPVAATYLVSQCSGPSAFVSPVFR</sequence>
<name>A0A6J6W361_9ZZZZ</name>
<dbReference type="InterPro" id="IPR025326">
    <property type="entry name" value="DUF4232"/>
</dbReference>